<proteinExistence type="predicted"/>
<accession>A0A0C1ZMS0</accession>
<sequence length="862" mass="92565">MPQHILEGSKVKVRARVCDGKASTTNVTFVFFNDATEFERIPAQLPSVETLGDQGWVEAEVTAPDVDPTKKQYQLTYKVELAERTISDLPPFTVWPATGKLLVTPATAEHENMKGFRFRIKQNEAQQGDEKRVTEEAGTYEFDLIAGHAFTLEALPPYEITEWVKQDGHEVECKATMKFEADFFAPQAGTAKQYVNIAPADLTAATLGQDGIGTAVIVKMGVKGDPDRANVDKYGKEGLIIHFRATFGPKVGNGGIEKSTRNDPSYKTEVKKELDVDEVTGPDADKVYKGKLKMKADGTAELKLYLGLAGGDICKLEIAGSDTFLNDATIAADATLTFTNWRKSYYELLAADFYDTRELEDVDVGGVIHHDFPSAALTKLKALGDSVFIEYTWMQTHTFAPAAAPSGTILSKRFLEITNSEDSAYMLTDYTMRRLPTGVAWQGTHANLTNYIKLCDANYYWEHRGGAFPQTRTRFRVDTTTVKKELTVRATASGYFIPVSGLSASSGGTGSGSLWTPAGAVGIAWKAKINPDTYKTVIDPIAEDRPPGVDGANTRTLTITESNQNPAACSVTFTKPTIGHISTSVSATDKAAIEAWVQARFVPAQLKAHNNKVSVKVTGEAGNARRNSRVTAVKAIIQAKLDALAGTHRIAVHPGLDDAGVAREGTLTMNAVDMATSTRRSCIIELPAAAPTDPGSFVGAASATKCPITLDTYVEAHNEALGLCEGADVLAVFKKSQGAVDVCVTMHELGHSYGQAVYNGTDSPPVGMAVPKMFSEPESEARYKTNGSKGQVYTGHQHSGSHCAYGLSDAQKAQASYQVAGMGAAAACVMFGSGGVNRNFCPQCIDLIRGANLTAIPNVKGS</sequence>
<evidence type="ECO:0000313" key="2">
    <source>
        <dbReference type="Proteomes" id="UP000031599"/>
    </source>
</evidence>
<dbReference type="AlphaFoldDB" id="A0A0C1ZMS0"/>
<gene>
    <name evidence="1" type="ORF">DB30_01549</name>
</gene>
<dbReference type="EMBL" id="JMCC02000135">
    <property type="protein sequence ID" value="KIG12358.1"/>
    <property type="molecule type" value="Genomic_DNA"/>
</dbReference>
<organism evidence="1 2">
    <name type="scientific">Enhygromyxa salina</name>
    <dbReference type="NCBI Taxonomy" id="215803"/>
    <lineage>
        <taxon>Bacteria</taxon>
        <taxon>Pseudomonadati</taxon>
        <taxon>Myxococcota</taxon>
        <taxon>Polyangia</taxon>
        <taxon>Nannocystales</taxon>
        <taxon>Nannocystaceae</taxon>
        <taxon>Enhygromyxa</taxon>
    </lineage>
</organism>
<reference evidence="1 2" key="1">
    <citation type="submission" date="2014-12" db="EMBL/GenBank/DDBJ databases">
        <title>Genome assembly of Enhygromyxa salina DSM 15201.</title>
        <authorList>
            <person name="Sharma G."/>
            <person name="Subramanian S."/>
        </authorList>
    </citation>
    <scope>NUCLEOTIDE SEQUENCE [LARGE SCALE GENOMIC DNA]</scope>
    <source>
        <strain evidence="1 2">DSM 15201</strain>
    </source>
</reference>
<protein>
    <submittedName>
        <fullName evidence="1">Uncharacterized protein</fullName>
    </submittedName>
</protein>
<dbReference type="Proteomes" id="UP000031599">
    <property type="component" value="Unassembled WGS sequence"/>
</dbReference>
<dbReference type="RefSeq" id="WP_052557877.1">
    <property type="nucleotide sequence ID" value="NZ_JMCC02000135.1"/>
</dbReference>
<evidence type="ECO:0000313" key="1">
    <source>
        <dbReference type="EMBL" id="KIG12358.1"/>
    </source>
</evidence>
<name>A0A0C1ZMS0_9BACT</name>
<comment type="caution">
    <text evidence="1">The sequence shown here is derived from an EMBL/GenBank/DDBJ whole genome shotgun (WGS) entry which is preliminary data.</text>
</comment>